<keyword evidence="1" id="KW-0489">Methyltransferase</keyword>
<dbReference type="EC" id="2.1.1.-" evidence="1"/>
<organism evidence="1 2">
    <name type="scientific">Fictibacillus marinisediminis</name>
    <dbReference type="NCBI Taxonomy" id="2878389"/>
    <lineage>
        <taxon>Bacteria</taxon>
        <taxon>Bacillati</taxon>
        <taxon>Bacillota</taxon>
        <taxon>Bacilli</taxon>
        <taxon>Bacillales</taxon>
        <taxon>Fictibacillaceae</taxon>
        <taxon>Fictibacillus</taxon>
    </lineage>
</organism>
<sequence>MERNILMPTYMKEFSCIGPNCEDTCCSGWTILIDKKTYKNYKNIKNKDFSSEMREKIKKNKKALSDNAYAYIQLNNEGNCGFLDEDKLCTIHSRLGESSLCNTCAIYPRVTNQVNNLLERAGTTSCPEIAKLALKQKDGIDFEVVPITSDNRTLQGEIDSTQFKNTTLEFHYWNIRSLIIEILQYRECDIWKRILLIGMFLKKVQENNSLDSNYINDLIKMYQNNLRSTGLNNLFDEIPEKIELQYKLLKLISDSRLQAKINHIGFTKFYEEFLDGLQLKLDKNDEKLKEIYKLSIDKYYKLTISNFSYIIENYLVNYVFKSLFPLNETDNYMKEFSILVIQYSLIKLYLTGVSANRQGKIDEESVIHFIQCFSRTIEHNKSFLQKVYDFLELNNFNNLASLSIMLRG</sequence>
<dbReference type="AlphaFoldDB" id="A0A9X1XGJ3"/>
<keyword evidence="1" id="KW-0808">Transferase</keyword>
<dbReference type="GO" id="GO:0008168">
    <property type="term" value="F:methyltransferase activity"/>
    <property type="evidence" value="ECO:0007669"/>
    <property type="project" value="UniProtKB-KW"/>
</dbReference>
<evidence type="ECO:0000313" key="1">
    <source>
        <dbReference type="EMBL" id="MCK6258675.1"/>
    </source>
</evidence>
<keyword evidence="1" id="KW-0282">Flagellum</keyword>
<protein>
    <submittedName>
        <fullName evidence="1">Flagellin lysine-N-methylase</fullName>
        <ecNumber evidence="1">2.1.1.-</ecNumber>
    </submittedName>
</protein>
<accession>A0A9X1XGJ3</accession>
<reference evidence="1" key="1">
    <citation type="submission" date="2021-09" db="EMBL/GenBank/DDBJ databases">
        <title>Genome analysis of Fictibacillus sp. KIGAM418 isolated from marine sediment.</title>
        <authorList>
            <person name="Seo M.-J."/>
            <person name="Cho E.-S."/>
            <person name="Hwang C.Y."/>
        </authorList>
    </citation>
    <scope>NUCLEOTIDE SEQUENCE</scope>
    <source>
        <strain evidence="1">KIGAM418</strain>
    </source>
</reference>
<comment type="caution">
    <text evidence="1">The sequence shown here is derived from an EMBL/GenBank/DDBJ whole genome shotgun (WGS) entry which is preliminary data.</text>
</comment>
<gene>
    <name evidence="1" type="primary">fliB</name>
    <name evidence="1" type="ORF">LCY76_19080</name>
</gene>
<dbReference type="EMBL" id="JAIWJX010000002">
    <property type="protein sequence ID" value="MCK6258675.1"/>
    <property type="molecule type" value="Genomic_DNA"/>
</dbReference>
<dbReference type="GO" id="GO:0032259">
    <property type="term" value="P:methylation"/>
    <property type="evidence" value="ECO:0007669"/>
    <property type="project" value="UniProtKB-KW"/>
</dbReference>
<keyword evidence="1" id="KW-0966">Cell projection</keyword>
<dbReference type="RefSeq" id="WP_248253925.1">
    <property type="nucleotide sequence ID" value="NZ_JAIWJX010000002.1"/>
</dbReference>
<keyword evidence="1" id="KW-0969">Cilium</keyword>
<keyword evidence="2" id="KW-1185">Reference proteome</keyword>
<proteinExistence type="predicted"/>
<dbReference type="Proteomes" id="UP001139011">
    <property type="component" value="Unassembled WGS sequence"/>
</dbReference>
<evidence type="ECO:0000313" key="2">
    <source>
        <dbReference type="Proteomes" id="UP001139011"/>
    </source>
</evidence>
<dbReference type="NCBIfam" id="NF038110">
    <property type="entry name" value="Lys_methyl_FliB"/>
    <property type="match status" value="1"/>
</dbReference>
<name>A0A9X1XGJ3_9BACL</name>